<evidence type="ECO:0000313" key="3">
    <source>
        <dbReference type="EMBL" id="MCA9728650.1"/>
    </source>
</evidence>
<comment type="caution">
    <text evidence="3">The sequence shown here is derived from an EMBL/GenBank/DDBJ whole genome shotgun (WGS) entry which is preliminary data.</text>
</comment>
<organism evidence="3 4">
    <name type="scientific">Eiseniibacteriota bacterium</name>
    <dbReference type="NCBI Taxonomy" id="2212470"/>
    <lineage>
        <taxon>Bacteria</taxon>
        <taxon>Candidatus Eiseniibacteriota</taxon>
    </lineage>
</organism>
<accession>A0A956RQ70</accession>
<dbReference type="SUPFAM" id="SSF51735">
    <property type="entry name" value="NAD(P)-binding Rossmann-fold domains"/>
    <property type="match status" value="1"/>
</dbReference>
<name>A0A956RQ70_UNCEI</name>
<comment type="similarity">
    <text evidence="1">Belongs to the short-chain dehydrogenases/reductases (SDR) family.</text>
</comment>
<dbReference type="InterPro" id="IPR002347">
    <property type="entry name" value="SDR_fam"/>
</dbReference>
<sequence>MIDFTNKVALVTGGSRGIGAATVAAFCRTGAHVIVGYTTHTEAAREVAEGAGPDRCHPVRADLAEPGAAHRLWGDALAWRGRIDILVNNAGVYEPAPLDASDEQWYSVWQKTLQVNLTATADLCREAIRHWLGHGSGGAIVNVASRAAFRGDGPDHWAYAASKGGMISLTKTLARAYSARGIFTYGVAPGWVETDMAQASFAEDPASRERTAREIPIGTIAPASDIAHAICFLASGLATHATGQTLDLNGASYVR</sequence>
<protein>
    <submittedName>
        <fullName evidence="3">SDR family oxidoreductase</fullName>
    </submittedName>
</protein>
<dbReference type="PRINTS" id="PR00081">
    <property type="entry name" value="GDHRDH"/>
</dbReference>
<keyword evidence="2" id="KW-0560">Oxidoreductase</keyword>
<evidence type="ECO:0000313" key="4">
    <source>
        <dbReference type="Proteomes" id="UP000697710"/>
    </source>
</evidence>
<dbReference type="Pfam" id="PF13561">
    <property type="entry name" value="adh_short_C2"/>
    <property type="match status" value="1"/>
</dbReference>
<dbReference type="Gene3D" id="3.40.50.720">
    <property type="entry name" value="NAD(P)-binding Rossmann-like Domain"/>
    <property type="match status" value="1"/>
</dbReference>
<dbReference type="InterPro" id="IPR036291">
    <property type="entry name" value="NAD(P)-bd_dom_sf"/>
</dbReference>
<dbReference type="GO" id="GO:0016491">
    <property type="term" value="F:oxidoreductase activity"/>
    <property type="evidence" value="ECO:0007669"/>
    <property type="project" value="UniProtKB-KW"/>
</dbReference>
<gene>
    <name evidence="3" type="ORF">KC729_13255</name>
</gene>
<proteinExistence type="inferred from homology"/>
<dbReference type="CDD" id="cd05233">
    <property type="entry name" value="SDR_c"/>
    <property type="match status" value="1"/>
</dbReference>
<dbReference type="AlphaFoldDB" id="A0A956RQ70"/>
<evidence type="ECO:0000256" key="1">
    <source>
        <dbReference type="ARBA" id="ARBA00006484"/>
    </source>
</evidence>
<reference evidence="3" key="2">
    <citation type="journal article" date="2021" name="Microbiome">
        <title>Successional dynamics and alternative stable states in a saline activated sludge microbial community over 9 years.</title>
        <authorList>
            <person name="Wang Y."/>
            <person name="Ye J."/>
            <person name="Ju F."/>
            <person name="Liu L."/>
            <person name="Boyd J.A."/>
            <person name="Deng Y."/>
            <person name="Parks D.H."/>
            <person name="Jiang X."/>
            <person name="Yin X."/>
            <person name="Woodcroft B.J."/>
            <person name="Tyson G.W."/>
            <person name="Hugenholtz P."/>
            <person name="Polz M.F."/>
            <person name="Zhang T."/>
        </authorList>
    </citation>
    <scope>NUCLEOTIDE SEQUENCE</scope>
    <source>
        <strain evidence="3">HKST-UBA01</strain>
    </source>
</reference>
<evidence type="ECO:0000256" key="2">
    <source>
        <dbReference type="ARBA" id="ARBA00023002"/>
    </source>
</evidence>
<dbReference type="FunFam" id="3.40.50.720:FF:000084">
    <property type="entry name" value="Short-chain dehydrogenase reductase"/>
    <property type="match status" value="1"/>
</dbReference>
<reference evidence="3" key="1">
    <citation type="submission" date="2020-04" db="EMBL/GenBank/DDBJ databases">
        <authorList>
            <person name="Zhang T."/>
        </authorList>
    </citation>
    <scope>NUCLEOTIDE SEQUENCE</scope>
    <source>
        <strain evidence="3">HKST-UBA01</strain>
    </source>
</reference>
<dbReference type="PRINTS" id="PR00080">
    <property type="entry name" value="SDRFAMILY"/>
</dbReference>
<dbReference type="EMBL" id="JAGQHR010000440">
    <property type="protein sequence ID" value="MCA9728650.1"/>
    <property type="molecule type" value="Genomic_DNA"/>
</dbReference>
<dbReference type="Proteomes" id="UP000697710">
    <property type="component" value="Unassembled WGS sequence"/>
</dbReference>
<dbReference type="PANTHER" id="PTHR43639:SF1">
    <property type="entry name" value="SHORT-CHAIN DEHYDROGENASE_REDUCTASE FAMILY PROTEIN"/>
    <property type="match status" value="1"/>
</dbReference>
<dbReference type="PANTHER" id="PTHR43639">
    <property type="entry name" value="OXIDOREDUCTASE, SHORT-CHAIN DEHYDROGENASE/REDUCTASE FAMILY (AFU_ORTHOLOGUE AFUA_5G02870)"/>
    <property type="match status" value="1"/>
</dbReference>